<dbReference type="Proteomes" id="UP000053676">
    <property type="component" value="Unassembled WGS sequence"/>
</dbReference>
<dbReference type="Pfam" id="PF08736">
    <property type="entry name" value="FA"/>
    <property type="match status" value="1"/>
</dbReference>
<reference evidence="3" key="1">
    <citation type="journal article" date="2014" name="Nat. Genet.">
        <title>Genome of the human hookworm Necator americanus.</title>
        <authorList>
            <person name="Tang Y.T."/>
            <person name="Gao X."/>
            <person name="Rosa B.A."/>
            <person name="Abubucker S."/>
            <person name="Hallsworth-Pepin K."/>
            <person name="Martin J."/>
            <person name="Tyagi R."/>
            <person name="Heizer E."/>
            <person name="Zhang X."/>
            <person name="Bhonagiri-Palsikar V."/>
            <person name="Minx P."/>
            <person name="Warren W.C."/>
            <person name="Wang Q."/>
            <person name="Zhan B."/>
            <person name="Hotez P.J."/>
            <person name="Sternberg P.W."/>
            <person name="Dougall A."/>
            <person name="Gaze S.T."/>
            <person name="Mulvenna J."/>
            <person name="Sotillo J."/>
            <person name="Ranganathan S."/>
            <person name="Rabelo E.M."/>
            <person name="Wilson R.K."/>
            <person name="Felgner P.L."/>
            <person name="Bethony J."/>
            <person name="Hawdon J.M."/>
            <person name="Gasser R.B."/>
            <person name="Loukas A."/>
            <person name="Mitreva M."/>
        </authorList>
    </citation>
    <scope>NUCLEOTIDE SEQUENCE [LARGE SCALE GENOMIC DNA]</scope>
</reference>
<keyword evidence="3" id="KW-1185">Reference proteome</keyword>
<accession>W2SV42</accession>
<protein>
    <recommendedName>
        <fullName evidence="1">FERM adjacent domain-containing protein</fullName>
    </recommendedName>
</protein>
<dbReference type="KEGG" id="nai:NECAME_04470"/>
<organism evidence="2 3">
    <name type="scientific">Necator americanus</name>
    <name type="common">Human hookworm</name>
    <dbReference type="NCBI Taxonomy" id="51031"/>
    <lineage>
        <taxon>Eukaryota</taxon>
        <taxon>Metazoa</taxon>
        <taxon>Ecdysozoa</taxon>
        <taxon>Nematoda</taxon>
        <taxon>Chromadorea</taxon>
        <taxon>Rhabditida</taxon>
        <taxon>Rhabditina</taxon>
        <taxon>Rhabditomorpha</taxon>
        <taxon>Strongyloidea</taxon>
        <taxon>Ancylostomatidae</taxon>
        <taxon>Bunostominae</taxon>
        <taxon>Necator</taxon>
    </lineage>
</organism>
<gene>
    <name evidence="2" type="ORF">NECAME_04470</name>
</gene>
<dbReference type="InterPro" id="IPR014847">
    <property type="entry name" value="FA"/>
</dbReference>
<dbReference type="STRING" id="51031.W2SV42"/>
<dbReference type="SMART" id="SM01195">
    <property type="entry name" value="FA"/>
    <property type="match status" value="1"/>
</dbReference>
<evidence type="ECO:0000313" key="3">
    <source>
        <dbReference type="Proteomes" id="UP000053676"/>
    </source>
</evidence>
<evidence type="ECO:0000313" key="2">
    <source>
        <dbReference type="EMBL" id="ETN72567.1"/>
    </source>
</evidence>
<sequence length="139" mass="16095">MEEFQKEIGRTEFQTMEDVKHRARVERTFQRSHSKTSFLRSTFSGVPSCDTSRTFTPTTASPDIASRILRGRWPIHFRAEICATETVYQKTVHVFNQFDPELCQLCQRSRVTCAFEDTTTNNAKRGFGTVKHTTVERLL</sequence>
<name>W2SV42_NECAM</name>
<proteinExistence type="predicted"/>
<dbReference type="EMBL" id="KI663873">
    <property type="protein sequence ID" value="ETN72567.1"/>
    <property type="molecule type" value="Genomic_DNA"/>
</dbReference>
<feature type="domain" description="FERM adjacent" evidence="1">
    <location>
        <begin position="5"/>
        <end position="42"/>
    </location>
</feature>
<dbReference type="AlphaFoldDB" id="W2SV42"/>
<evidence type="ECO:0000259" key="1">
    <source>
        <dbReference type="SMART" id="SM01195"/>
    </source>
</evidence>